<dbReference type="GO" id="GO:0003676">
    <property type="term" value="F:nucleic acid binding"/>
    <property type="evidence" value="ECO:0007669"/>
    <property type="project" value="InterPro"/>
</dbReference>
<organism evidence="2 3">
    <name type="scientific">Chrysochromulina tobinii</name>
    <dbReference type="NCBI Taxonomy" id="1460289"/>
    <lineage>
        <taxon>Eukaryota</taxon>
        <taxon>Haptista</taxon>
        <taxon>Haptophyta</taxon>
        <taxon>Prymnesiophyceae</taxon>
        <taxon>Prymnesiales</taxon>
        <taxon>Chrysochromulinaceae</taxon>
        <taxon>Chrysochromulina</taxon>
    </lineage>
</organism>
<dbReference type="Gene3D" id="3.30.420.10">
    <property type="entry name" value="Ribonuclease H-like superfamily/Ribonuclease H"/>
    <property type="match status" value="1"/>
</dbReference>
<gene>
    <name evidence="2" type="ORF">Ctob_016718</name>
</gene>
<evidence type="ECO:0000313" key="2">
    <source>
        <dbReference type="EMBL" id="KOO53645.1"/>
    </source>
</evidence>
<dbReference type="AlphaFoldDB" id="A0A0M0LRF9"/>
<evidence type="ECO:0000313" key="3">
    <source>
        <dbReference type="Proteomes" id="UP000037460"/>
    </source>
</evidence>
<dbReference type="SUPFAM" id="SSF53098">
    <property type="entry name" value="Ribonuclease H-like"/>
    <property type="match status" value="1"/>
</dbReference>
<keyword evidence="3" id="KW-1185">Reference proteome</keyword>
<accession>A0A0M0LRF9</accession>
<dbReference type="InterPro" id="IPR036397">
    <property type="entry name" value="RNaseH_sf"/>
</dbReference>
<dbReference type="InterPro" id="IPR012337">
    <property type="entry name" value="RNaseH-like_sf"/>
</dbReference>
<name>A0A0M0LRF9_9EUKA</name>
<dbReference type="OrthoDB" id="8056975at2759"/>
<feature type="non-terminal residue" evidence="2">
    <location>
        <position position="289"/>
    </location>
</feature>
<proteinExistence type="predicted"/>
<feature type="domain" description="GAG-pre-integrase" evidence="1">
    <location>
        <begin position="123"/>
        <end position="174"/>
    </location>
</feature>
<sequence>MLCLTSIVNTRVLEWNPEIVVRVADARVIPIEALVETVVNFPITGRKQILRRGLVSSQFKKVLLSGPALAQEGIEVRTLRCPKYGGVLEWADGAQEPFKGPPYHIVVTFSAPDDPGVALVRATKVDDATILLWHERIGHAGDSTLSKLHASTDGTPFTSATSLPHVCEHCMANKAIRRFLAAHDITSMRVGQLTHIDVHGPYAEDIYFGARYDICFVDDFTNTRFIASIPDRVWATQQRAFLKYSAFINFFSGFTVNIAGCQFDNAPEYEGVESEEFCDDAAIQRLFSV</sequence>
<comment type="caution">
    <text evidence="2">The sequence shown here is derived from an EMBL/GenBank/DDBJ whole genome shotgun (WGS) entry which is preliminary data.</text>
</comment>
<evidence type="ECO:0000259" key="1">
    <source>
        <dbReference type="Pfam" id="PF13976"/>
    </source>
</evidence>
<dbReference type="Proteomes" id="UP000037460">
    <property type="component" value="Unassembled WGS sequence"/>
</dbReference>
<reference evidence="3" key="1">
    <citation type="journal article" date="2015" name="PLoS Genet.">
        <title>Genome Sequence and Transcriptome Analyses of Chrysochromulina tobin: Metabolic Tools for Enhanced Algal Fitness in the Prominent Order Prymnesiales (Haptophyceae).</title>
        <authorList>
            <person name="Hovde B.T."/>
            <person name="Deodato C.R."/>
            <person name="Hunsperger H.M."/>
            <person name="Ryken S.A."/>
            <person name="Yost W."/>
            <person name="Jha R.K."/>
            <person name="Patterson J."/>
            <person name="Monnat R.J. Jr."/>
            <person name="Barlow S.B."/>
            <person name="Starkenburg S.R."/>
            <person name="Cattolico R.A."/>
        </authorList>
    </citation>
    <scope>NUCLEOTIDE SEQUENCE</scope>
    <source>
        <strain evidence="3">CCMP291</strain>
    </source>
</reference>
<dbReference type="Pfam" id="PF13976">
    <property type="entry name" value="gag_pre-integrs"/>
    <property type="match status" value="1"/>
</dbReference>
<protein>
    <submittedName>
        <fullName evidence="2">Retrovirus-related pol polyprotein from transposon tnt 1</fullName>
    </submittedName>
</protein>
<dbReference type="InterPro" id="IPR025724">
    <property type="entry name" value="GAG-pre-integrase_dom"/>
</dbReference>
<dbReference type="EMBL" id="JWZX01000135">
    <property type="protein sequence ID" value="KOO53645.1"/>
    <property type="molecule type" value="Genomic_DNA"/>
</dbReference>